<dbReference type="Pfam" id="PF00588">
    <property type="entry name" value="SpoU_methylase"/>
    <property type="match status" value="1"/>
</dbReference>
<keyword evidence="1" id="KW-0489">Methyltransferase</keyword>
<keyword evidence="2" id="KW-0808">Transferase</keyword>
<reference evidence="4 5" key="1">
    <citation type="journal article" date="2016" name="Nat. Commun.">
        <title>Thousands of microbial genomes shed light on interconnected biogeochemical processes in an aquifer system.</title>
        <authorList>
            <person name="Anantharaman K."/>
            <person name="Brown C.T."/>
            <person name="Hug L.A."/>
            <person name="Sharon I."/>
            <person name="Castelle C.J."/>
            <person name="Probst A.J."/>
            <person name="Thomas B.C."/>
            <person name="Singh A."/>
            <person name="Wilkins M.J."/>
            <person name="Karaoz U."/>
            <person name="Brodie E.L."/>
            <person name="Williams K.H."/>
            <person name="Hubbard S.S."/>
            <person name="Banfield J.F."/>
        </authorList>
    </citation>
    <scope>NUCLEOTIDE SEQUENCE [LARGE SCALE GENOMIC DNA]</scope>
</reference>
<feature type="domain" description="tRNA/rRNA methyltransferase SpoU type" evidence="3">
    <location>
        <begin position="18"/>
        <end position="159"/>
    </location>
</feature>
<gene>
    <name evidence="4" type="ORF">A3A02_03165</name>
</gene>
<dbReference type="SUPFAM" id="SSF75217">
    <property type="entry name" value="alpha/beta knot"/>
    <property type="match status" value="1"/>
</dbReference>
<evidence type="ECO:0000256" key="2">
    <source>
        <dbReference type="ARBA" id="ARBA00022679"/>
    </source>
</evidence>
<dbReference type="PANTHER" id="PTHR46429:SF1">
    <property type="entry name" value="23S RRNA (GUANOSINE-2'-O-)-METHYLTRANSFERASE RLMB"/>
    <property type="match status" value="1"/>
</dbReference>
<evidence type="ECO:0000259" key="3">
    <source>
        <dbReference type="Pfam" id="PF00588"/>
    </source>
</evidence>
<evidence type="ECO:0000313" key="4">
    <source>
        <dbReference type="EMBL" id="OGY53228.1"/>
    </source>
</evidence>
<dbReference type="InterPro" id="IPR001537">
    <property type="entry name" value="SpoU_MeTrfase"/>
</dbReference>
<proteinExistence type="predicted"/>
<dbReference type="AlphaFoldDB" id="A0A1G1YLJ8"/>
<dbReference type="GO" id="GO:0032259">
    <property type="term" value="P:methylation"/>
    <property type="evidence" value="ECO:0007669"/>
    <property type="project" value="UniProtKB-KW"/>
</dbReference>
<dbReference type="InterPro" id="IPR029028">
    <property type="entry name" value="Alpha/beta_knot_MTases"/>
</dbReference>
<organism evidence="4 5">
    <name type="scientific">Candidatus Buchananbacteria bacterium RIFCSPLOWO2_01_FULL_39_33</name>
    <dbReference type="NCBI Taxonomy" id="1797543"/>
    <lineage>
        <taxon>Bacteria</taxon>
        <taxon>Candidatus Buchananiibacteriota</taxon>
    </lineage>
</organism>
<evidence type="ECO:0000313" key="5">
    <source>
        <dbReference type="Proteomes" id="UP000177376"/>
    </source>
</evidence>
<name>A0A1G1YLJ8_9BACT</name>
<dbReference type="GO" id="GO:0003723">
    <property type="term" value="F:RNA binding"/>
    <property type="evidence" value="ECO:0007669"/>
    <property type="project" value="InterPro"/>
</dbReference>
<dbReference type="CDD" id="cd18097">
    <property type="entry name" value="SpoU-like"/>
    <property type="match status" value="1"/>
</dbReference>
<dbReference type="PANTHER" id="PTHR46429">
    <property type="entry name" value="23S RRNA (GUANOSINE-2'-O-)-METHYLTRANSFERASE RLMB"/>
    <property type="match status" value="1"/>
</dbReference>
<dbReference type="GO" id="GO:0006396">
    <property type="term" value="P:RNA processing"/>
    <property type="evidence" value="ECO:0007669"/>
    <property type="project" value="InterPro"/>
</dbReference>
<dbReference type="Gene3D" id="3.40.1280.10">
    <property type="match status" value="1"/>
</dbReference>
<dbReference type="Proteomes" id="UP000177376">
    <property type="component" value="Unassembled WGS sequence"/>
</dbReference>
<dbReference type="GO" id="GO:0008173">
    <property type="term" value="F:RNA methyltransferase activity"/>
    <property type="evidence" value="ECO:0007669"/>
    <property type="project" value="InterPro"/>
</dbReference>
<sequence>MIKKILPKNLNRKMKNNLYIICDNIRSLYNLGSIFRTADALGVKKIYLCGISGTPQQTGLVKVSLGAEKSVKWEYKKSAVSVVSQLKNKGVKIVVLELAQNSVAIKKFKPRFPLALILGNEVDGVAKNLLKRADDIIHIPMKGQKESLNVAVAFGIAGYTLVKS</sequence>
<dbReference type="GO" id="GO:0005829">
    <property type="term" value="C:cytosol"/>
    <property type="evidence" value="ECO:0007669"/>
    <property type="project" value="TreeGrafter"/>
</dbReference>
<dbReference type="EMBL" id="MHIM01000003">
    <property type="protein sequence ID" value="OGY53228.1"/>
    <property type="molecule type" value="Genomic_DNA"/>
</dbReference>
<evidence type="ECO:0000256" key="1">
    <source>
        <dbReference type="ARBA" id="ARBA00022603"/>
    </source>
</evidence>
<accession>A0A1G1YLJ8</accession>
<comment type="caution">
    <text evidence="4">The sequence shown here is derived from an EMBL/GenBank/DDBJ whole genome shotgun (WGS) entry which is preliminary data.</text>
</comment>
<dbReference type="InterPro" id="IPR004441">
    <property type="entry name" value="rRNA_MeTrfase_TrmH"/>
</dbReference>
<dbReference type="InterPro" id="IPR029026">
    <property type="entry name" value="tRNA_m1G_MTases_N"/>
</dbReference>
<protein>
    <recommendedName>
        <fullName evidence="3">tRNA/rRNA methyltransferase SpoU type domain-containing protein</fullName>
    </recommendedName>
</protein>